<evidence type="ECO:0000313" key="4">
    <source>
        <dbReference type="Proteomes" id="UP000834106"/>
    </source>
</evidence>
<evidence type="ECO:0000313" key="3">
    <source>
        <dbReference type="EMBL" id="CAI9783911.1"/>
    </source>
</evidence>
<accession>A0AAD2EDE0</accession>
<dbReference type="PANTHER" id="PTHR31071:SF49">
    <property type="match status" value="1"/>
</dbReference>
<dbReference type="InterPro" id="IPR043424">
    <property type="entry name" value="BLT-like"/>
</dbReference>
<dbReference type="AlphaFoldDB" id="A0AAD2EDE0"/>
<feature type="region of interest" description="Disordered" evidence="2">
    <location>
        <begin position="1"/>
        <end position="34"/>
    </location>
</feature>
<keyword evidence="1" id="KW-0175">Coiled coil</keyword>
<name>A0AAD2EDE0_9LAMI</name>
<organism evidence="3 4">
    <name type="scientific">Fraxinus pennsylvanica</name>
    <dbReference type="NCBI Taxonomy" id="56036"/>
    <lineage>
        <taxon>Eukaryota</taxon>
        <taxon>Viridiplantae</taxon>
        <taxon>Streptophyta</taxon>
        <taxon>Embryophyta</taxon>
        <taxon>Tracheophyta</taxon>
        <taxon>Spermatophyta</taxon>
        <taxon>Magnoliopsida</taxon>
        <taxon>eudicotyledons</taxon>
        <taxon>Gunneridae</taxon>
        <taxon>Pentapetalae</taxon>
        <taxon>asterids</taxon>
        <taxon>lamiids</taxon>
        <taxon>Lamiales</taxon>
        <taxon>Oleaceae</taxon>
        <taxon>Oleeae</taxon>
        <taxon>Fraxinus</taxon>
    </lineage>
</organism>
<feature type="coiled-coil region" evidence="1">
    <location>
        <begin position="130"/>
        <end position="260"/>
    </location>
</feature>
<dbReference type="PANTHER" id="PTHR31071">
    <property type="entry name" value="GB|AAF24581.1"/>
    <property type="match status" value="1"/>
</dbReference>
<dbReference type="EMBL" id="OU503055">
    <property type="protein sequence ID" value="CAI9783911.1"/>
    <property type="molecule type" value="Genomic_DNA"/>
</dbReference>
<evidence type="ECO:0000256" key="1">
    <source>
        <dbReference type="SAM" id="Coils"/>
    </source>
</evidence>
<protein>
    <submittedName>
        <fullName evidence="3">Uncharacterized protein</fullName>
    </submittedName>
</protein>
<keyword evidence="4" id="KW-1185">Reference proteome</keyword>
<gene>
    <name evidence="3" type="ORF">FPE_LOCUS31341</name>
</gene>
<reference evidence="3" key="1">
    <citation type="submission" date="2023-05" db="EMBL/GenBank/DDBJ databases">
        <authorList>
            <person name="Huff M."/>
        </authorList>
    </citation>
    <scope>NUCLEOTIDE SEQUENCE</scope>
</reference>
<feature type="region of interest" description="Disordered" evidence="2">
    <location>
        <begin position="426"/>
        <end position="459"/>
    </location>
</feature>
<evidence type="ECO:0000256" key="2">
    <source>
        <dbReference type="SAM" id="MobiDB-lite"/>
    </source>
</evidence>
<proteinExistence type="predicted"/>
<sequence length="537" mass="61497">MKVSDGAESILSPSSQPGGDKLTGYRSIRRRRKGNSDVGRRRRWVGSGLVVTPLRQWKLHDRDFIQAAAVSVSARKIAAGLWQFASTAGGARWRYGLLHRLGYELNFSMEGATTNWECGYLKAKIATSSATALQVELVEARNRIKELEAKRRFSRMKLESFTRKLDEQRASWIRRELQKMSEMIEDLKERKIREKRKFQSMDILNSKLLSNLADSKKSAKQFVQNYERERKARVFLQEVCTELAKEIKKEKAEIRALTYERGRVLEKVEEERKMLQMVEAWHEERVQMKLVNAKLILEEKYSEMSNIIAELETFLRSTNVKTDMTKKSPIEVQGTNEFSDAPPKPDYIHTIVEGSRVNEAKGRGMDRCISHSPNSHSSSITRSTTNMHSSDKETVIQADQNSSFNLEEFEKSVKDTNGCKYISSGKPEDDHCKHHGKSKFSEASSVLSKKPKKKGPSPGKLWFISQERVSGEAAVYGHRSDGHWCPPNPRNPHIVRGMQGRIEWRRGIQRRGSRAEGLEARLVSQKMQLLSVLKQRS</sequence>
<dbReference type="Proteomes" id="UP000834106">
    <property type="component" value="Chromosome 20"/>
</dbReference>